<dbReference type="EMBL" id="LRPC01000001">
    <property type="protein sequence ID" value="KYG77460.1"/>
    <property type="molecule type" value="Genomic_DNA"/>
</dbReference>
<organism evidence="1 2">
    <name type="scientific">Roseivirga spongicola</name>
    <dbReference type="NCBI Taxonomy" id="333140"/>
    <lineage>
        <taxon>Bacteria</taxon>
        <taxon>Pseudomonadati</taxon>
        <taxon>Bacteroidota</taxon>
        <taxon>Cytophagia</taxon>
        <taxon>Cytophagales</taxon>
        <taxon>Roseivirgaceae</taxon>
        <taxon>Roseivirga</taxon>
    </lineage>
</organism>
<evidence type="ECO:0000313" key="2">
    <source>
        <dbReference type="Proteomes" id="UP000075606"/>
    </source>
</evidence>
<dbReference type="Gene3D" id="2.120.10.30">
    <property type="entry name" value="TolB, C-terminal domain"/>
    <property type="match status" value="1"/>
</dbReference>
<name>A0A150XFF9_9BACT</name>
<keyword evidence="2" id="KW-1185">Reference proteome</keyword>
<dbReference type="STRING" id="333140.AWW68_01430"/>
<dbReference type="AlphaFoldDB" id="A0A150XFF9"/>
<dbReference type="PROSITE" id="PS51257">
    <property type="entry name" value="PROKAR_LIPOPROTEIN"/>
    <property type="match status" value="1"/>
</dbReference>
<sequence>MHMKYHPLALLFILILSCSSEKENSTSDQSAILPQVIDVANAEVFDGYFTDLIEDVYFLKLDTQDDALFQSVTNLFITDELVIVFDEQGQSVIIFDDEGAFQTKIYSPGDGPGQYQYLWKVAYDDVKGEVILSAAGKILWFNTQGQFIKEKRVEFSFIKDMASLTGGRLAFHLGMNSSYSFKGQLVVMDSTFTDTKVFFPLPEEAKSRNIINFYSHFSNSKQPLSVNVFSHDISRVDEDTVYTEYRVNFGDDALPEDFIETYVDDPNLNAQAVRDIKEQKGYLAIQGGAVQESGNHLLFLYSKGKEYFYALFDKNNGNTLSIPYQLKVRNRESGYVYFPATYNDYFVAGTGATLLSQVYSNFKNIDEAPILEEVQDEVPFIWFIKFKSDVIKKPIN</sequence>
<accession>A0A150XFF9</accession>
<dbReference type="Proteomes" id="UP000075606">
    <property type="component" value="Unassembled WGS sequence"/>
</dbReference>
<dbReference type="InterPro" id="IPR011042">
    <property type="entry name" value="6-blade_b-propeller_TolB-like"/>
</dbReference>
<proteinExistence type="predicted"/>
<comment type="caution">
    <text evidence="1">The sequence shown here is derived from an EMBL/GenBank/DDBJ whole genome shotgun (WGS) entry which is preliminary data.</text>
</comment>
<gene>
    <name evidence="1" type="ORF">AWW68_01430</name>
</gene>
<evidence type="ECO:0008006" key="3">
    <source>
        <dbReference type="Google" id="ProtNLM"/>
    </source>
</evidence>
<dbReference type="Pfam" id="PF17170">
    <property type="entry name" value="DUF5128"/>
    <property type="match status" value="1"/>
</dbReference>
<evidence type="ECO:0000313" key="1">
    <source>
        <dbReference type="EMBL" id="KYG77460.1"/>
    </source>
</evidence>
<reference evidence="1 2" key="1">
    <citation type="submission" date="2016-01" db="EMBL/GenBank/DDBJ databases">
        <title>Genome sequencing of Roseivirga spongicola UST030701-084.</title>
        <authorList>
            <person name="Selvaratnam C."/>
            <person name="Thevarajoo S."/>
            <person name="Goh K.M."/>
            <person name="Ee R."/>
            <person name="Chan K.-G."/>
            <person name="Chong C.S."/>
        </authorList>
    </citation>
    <scope>NUCLEOTIDE SEQUENCE [LARGE SCALE GENOMIC DNA]</scope>
    <source>
        <strain evidence="1 2">UST030701-084</strain>
    </source>
</reference>
<protein>
    <recommendedName>
        <fullName evidence="3">6-bladed beta-propeller</fullName>
    </recommendedName>
</protein>